<evidence type="ECO:0000256" key="4">
    <source>
        <dbReference type="ARBA" id="ARBA00023136"/>
    </source>
</evidence>
<keyword evidence="4 5" id="KW-0472">Membrane</keyword>
<feature type="transmembrane region" description="Helical" evidence="5">
    <location>
        <begin position="54"/>
        <end position="75"/>
    </location>
</feature>
<evidence type="ECO:0000256" key="2">
    <source>
        <dbReference type="ARBA" id="ARBA00022692"/>
    </source>
</evidence>
<organism evidence="6 7">
    <name type="scientific">Candidatus Andeanibacterium colombiense</name>
    <dbReference type="NCBI Taxonomy" id="3121345"/>
    <lineage>
        <taxon>Bacteria</taxon>
        <taxon>Pseudomonadati</taxon>
        <taxon>Pseudomonadota</taxon>
        <taxon>Alphaproteobacteria</taxon>
        <taxon>Sphingomonadales</taxon>
        <taxon>Sphingomonadaceae</taxon>
        <taxon>Candidatus Andeanibacterium</taxon>
    </lineage>
</organism>
<protein>
    <recommendedName>
        <fullName evidence="8">DoxX family protein</fullName>
    </recommendedName>
</protein>
<keyword evidence="3 5" id="KW-1133">Transmembrane helix</keyword>
<feature type="transmembrane region" description="Helical" evidence="5">
    <location>
        <begin position="12"/>
        <end position="34"/>
    </location>
</feature>
<dbReference type="Proteomes" id="UP001218362">
    <property type="component" value="Chromosome"/>
</dbReference>
<reference evidence="6" key="1">
    <citation type="submission" date="2023-03" db="EMBL/GenBank/DDBJ databases">
        <title>Andean soil-derived lignocellulolytic bacterial consortium as a source of novel taxa and putative plastic-active enzymes.</title>
        <authorList>
            <person name="Diaz-Garcia L."/>
            <person name="Chuvochina M."/>
            <person name="Feuerriegel G."/>
            <person name="Bunk B."/>
            <person name="Sproer C."/>
            <person name="Streit W.R."/>
            <person name="Rodriguez L.M."/>
            <person name="Overmann J."/>
            <person name="Jimenez D.J."/>
        </authorList>
    </citation>
    <scope>NUCLEOTIDE SEQUENCE</scope>
    <source>
        <strain evidence="6">MAG 26</strain>
    </source>
</reference>
<evidence type="ECO:0008006" key="8">
    <source>
        <dbReference type="Google" id="ProtNLM"/>
    </source>
</evidence>
<dbReference type="GO" id="GO:0016020">
    <property type="term" value="C:membrane"/>
    <property type="evidence" value="ECO:0007669"/>
    <property type="project" value="UniProtKB-SubCell"/>
</dbReference>
<accession>A0AAJ5X8E1</accession>
<feature type="transmembrane region" description="Helical" evidence="5">
    <location>
        <begin position="82"/>
        <end position="98"/>
    </location>
</feature>
<evidence type="ECO:0000256" key="5">
    <source>
        <dbReference type="SAM" id="Phobius"/>
    </source>
</evidence>
<gene>
    <name evidence="6" type="ORF">P0Y56_15860</name>
</gene>
<evidence type="ECO:0000313" key="7">
    <source>
        <dbReference type="Proteomes" id="UP001218362"/>
    </source>
</evidence>
<dbReference type="EMBL" id="CP119316">
    <property type="protein sequence ID" value="WEK46461.1"/>
    <property type="molecule type" value="Genomic_DNA"/>
</dbReference>
<evidence type="ECO:0000256" key="1">
    <source>
        <dbReference type="ARBA" id="ARBA00004141"/>
    </source>
</evidence>
<name>A0AAJ5X8E1_9SPHN</name>
<proteinExistence type="predicted"/>
<dbReference type="KEGG" id="acob:P0Y56_15860"/>
<dbReference type="AlphaFoldDB" id="A0AAJ5X8E1"/>
<dbReference type="Pfam" id="PF07681">
    <property type="entry name" value="DoxX"/>
    <property type="match status" value="1"/>
</dbReference>
<feature type="transmembrane region" description="Helical" evidence="5">
    <location>
        <begin position="110"/>
        <end position="129"/>
    </location>
</feature>
<keyword evidence="2 5" id="KW-0812">Transmembrane</keyword>
<comment type="subcellular location">
    <subcellularLocation>
        <location evidence="1">Membrane</location>
        <topology evidence="1">Multi-pass membrane protein</topology>
    </subcellularLocation>
</comment>
<evidence type="ECO:0000313" key="6">
    <source>
        <dbReference type="EMBL" id="WEK46461.1"/>
    </source>
</evidence>
<evidence type="ECO:0000256" key="3">
    <source>
        <dbReference type="ARBA" id="ARBA00022989"/>
    </source>
</evidence>
<sequence length="149" mass="16836">MGEVTQRNRAIGLWGARLVIGCLSAEIAMHKLFFNGLGAEMQWFQALHAFFPMWLLWATNIYCAVVEFAGGLLLILGIKRDWALWGILSVLVIVNFGHGLEHEVWDIQQLVFRVGFVLLLLLLPAEWDVMRLESLRAAKALFLKGSKAE</sequence>
<dbReference type="InterPro" id="IPR032808">
    <property type="entry name" value="DoxX"/>
</dbReference>